<keyword evidence="1" id="KW-0472">Membrane</keyword>
<dbReference type="EMBL" id="LCDG01000013">
    <property type="protein sequence ID" value="KKS47031.1"/>
    <property type="molecule type" value="Genomic_DNA"/>
</dbReference>
<feature type="transmembrane region" description="Helical" evidence="1">
    <location>
        <begin position="46"/>
        <end position="65"/>
    </location>
</feature>
<evidence type="ECO:0000313" key="3">
    <source>
        <dbReference type="Proteomes" id="UP000034704"/>
    </source>
</evidence>
<keyword evidence="1" id="KW-0812">Transmembrane</keyword>
<name>A0A0G1BL56_9BACT</name>
<evidence type="ECO:0000256" key="1">
    <source>
        <dbReference type="SAM" id="Phobius"/>
    </source>
</evidence>
<organism evidence="2 3">
    <name type="scientific">Candidatus Nomurabacteria bacterium GW2011_GWC2_42_20</name>
    <dbReference type="NCBI Taxonomy" id="1618756"/>
    <lineage>
        <taxon>Bacteria</taxon>
        <taxon>Candidatus Nomuraibacteriota</taxon>
    </lineage>
</organism>
<gene>
    <name evidence="2" type="ORF">UV12_C0013G0014</name>
</gene>
<protein>
    <submittedName>
        <fullName evidence="2">Uncharacterized protein</fullName>
    </submittedName>
</protein>
<feature type="transmembrane region" description="Helical" evidence="1">
    <location>
        <begin position="12"/>
        <end position="31"/>
    </location>
</feature>
<comment type="caution">
    <text evidence="2">The sequence shown here is derived from an EMBL/GenBank/DDBJ whole genome shotgun (WGS) entry which is preliminary data.</text>
</comment>
<dbReference type="Proteomes" id="UP000034704">
    <property type="component" value="Unassembled WGS sequence"/>
</dbReference>
<sequence length="73" mass="8520">MKKRIKNQSKGFVQIVLLAIIVIALLGYFNIDLRTFFEHPIVQKIWNIFVVAYTSYIKPLIIYLWTSFSGLGK</sequence>
<evidence type="ECO:0000313" key="2">
    <source>
        <dbReference type="EMBL" id="KKS47031.1"/>
    </source>
</evidence>
<accession>A0A0G1BL56</accession>
<dbReference type="AlphaFoldDB" id="A0A0G1BL56"/>
<reference evidence="2 3" key="1">
    <citation type="journal article" date="2015" name="Nature">
        <title>rRNA introns, odd ribosomes, and small enigmatic genomes across a large radiation of phyla.</title>
        <authorList>
            <person name="Brown C.T."/>
            <person name="Hug L.A."/>
            <person name="Thomas B.C."/>
            <person name="Sharon I."/>
            <person name="Castelle C.J."/>
            <person name="Singh A."/>
            <person name="Wilkins M.J."/>
            <person name="Williams K.H."/>
            <person name="Banfield J.F."/>
        </authorList>
    </citation>
    <scope>NUCLEOTIDE SEQUENCE [LARGE SCALE GENOMIC DNA]</scope>
</reference>
<dbReference type="STRING" id="1618756.UV12_C0013G0014"/>
<keyword evidence="1" id="KW-1133">Transmembrane helix</keyword>
<proteinExistence type="predicted"/>